<dbReference type="EMBL" id="BAAAZX010000041">
    <property type="protein sequence ID" value="GAA4027297.1"/>
    <property type="molecule type" value="Genomic_DNA"/>
</dbReference>
<name>A0ABP7TJN8_9ACTN</name>
<protein>
    <submittedName>
        <fullName evidence="1">Uncharacterized protein</fullName>
    </submittedName>
</protein>
<keyword evidence="2" id="KW-1185">Reference proteome</keyword>
<accession>A0ABP7TJN8</accession>
<gene>
    <name evidence="1" type="ORF">GCM10022232_86360</name>
</gene>
<reference evidence="2" key="1">
    <citation type="journal article" date="2019" name="Int. J. Syst. Evol. Microbiol.">
        <title>The Global Catalogue of Microorganisms (GCM) 10K type strain sequencing project: providing services to taxonomists for standard genome sequencing and annotation.</title>
        <authorList>
            <consortium name="The Broad Institute Genomics Platform"/>
            <consortium name="The Broad Institute Genome Sequencing Center for Infectious Disease"/>
            <person name="Wu L."/>
            <person name="Ma J."/>
        </authorList>
    </citation>
    <scope>NUCLEOTIDE SEQUENCE [LARGE SCALE GENOMIC DNA]</scope>
    <source>
        <strain evidence="2">JCM 16924</strain>
    </source>
</reference>
<sequence>MPADTKGAGPIKGPAPSRMHPAVVRALLEPVHLIYEPMLEEIVDRTRTA</sequence>
<dbReference type="Proteomes" id="UP001500456">
    <property type="component" value="Unassembled WGS sequence"/>
</dbReference>
<proteinExistence type="predicted"/>
<organism evidence="1 2">
    <name type="scientific">Streptomyces plumbiresistens</name>
    <dbReference type="NCBI Taxonomy" id="511811"/>
    <lineage>
        <taxon>Bacteria</taxon>
        <taxon>Bacillati</taxon>
        <taxon>Actinomycetota</taxon>
        <taxon>Actinomycetes</taxon>
        <taxon>Kitasatosporales</taxon>
        <taxon>Streptomycetaceae</taxon>
        <taxon>Streptomyces</taxon>
    </lineage>
</organism>
<evidence type="ECO:0000313" key="2">
    <source>
        <dbReference type="Proteomes" id="UP001500456"/>
    </source>
</evidence>
<evidence type="ECO:0000313" key="1">
    <source>
        <dbReference type="EMBL" id="GAA4027297.1"/>
    </source>
</evidence>
<comment type="caution">
    <text evidence="1">The sequence shown here is derived from an EMBL/GenBank/DDBJ whole genome shotgun (WGS) entry which is preliminary data.</text>
</comment>